<evidence type="ECO:0000313" key="2">
    <source>
        <dbReference type="Proteomes" id="UP000029516"/>
    </source>
</evidence>
<dbReference type="EMBL" id="CP009458">
    <property type="protein sequence ID" value="AIR61366.1"/>
    <property type="molecule type" value="Genomic_DNA"/>
</dbReference>
<organism evidence="1 2">
    <name type="scientific">Cedecea neteri</name>
    <dbReference type="NCBI Taxonomy" id="158822"/>
    <lineage>
        <taxon>Bacteria</taxon>
        <taxon>Pseudomonadati</taxon>
        <taxon>Pseudomonadota</taxon>
        <taxon>Gammaproteobacteria</taxon>
        <taxon>Enterobacterales</taxon>
        <taxon>Enterobacteriaceae</taxon>
        <taxon>Cedecea</taxon>
    </lineage>
</organism>
<reference evidence="1 2" key="1">
    <citation type="submission" date="2014-09" db="EMBL/GenBank/DDBJ databases">
        <authorList>
            <person name="Chan K.-G."/>
        </authorList>
    </citation>
    <scope>NUCLEOTIDE SEQUENCE [LARGE SCALE GENOMIC DNA]</scope>
    <source>
        <strain evidence="1 2">M006</strain>
    </source>
</reference>
<sequence length="118" mass="14440">MHNSDDVEQQVLNWYQEKWNVRVFPFFRKQRISLDTSLSTGKYPWSCEDAEEILEDYFTHFNVNKEGFSFIKHWPNEEVFLPLNFLRSKEKKWKWIEPEPLTLRMLVESAKAGYWIYN</sequence>
<evidence type="ECO:0000313" key="1">
    <source>
        <dbReference type="EMBL" id="AIR61366.1"/>
    </source>
</evidence>
<dbReference type="Pfam" id="PF07377">
    <property type="entry name" value="DUF1493"/>
    <property type="match status" value="1"/>
</dbReference>
<evidence type="ECO:0008006" key="3">
    <source>
        <dbReference type="Google" id="ProtNLM"/>
    </source>
</evidence>
<dbReference type="KEGG" id="cem:LH23_12095"/>
<name>A0AAN0S4P7_9ENTR</name>
<accession>A0AAN0S4P7</accession>
<dbReference type="RefSeq" id="WP_039291338.1">
    <property type="nucleotide sequence ID" value="NZ_CP009458.1"/>
</dbReference>
<dbReference type="Proteomes" id="UP000029516">
    <property type="component" value="Chromosome"/>
</dbReference>
<gene>
    <name evidence="1" type="ORF">LH23_12095</name>
</gene>
<dbReference type="InterPro" id="IPR010862">
    <property type="entry name" value="DUF1493"/>
</dbReference>
<proteinExistence type="predicted"/>
<dbReference type="AlphaFoldDB" id="A0AAN0S4P7"/>
<protein>
    <recommendedName>
        <fullName evidence="3">DUF1493 domain-containing protein</fullName>
    </recommendedName>
</protein>